<name>A0A0K9GQA3_9BACI</name>
<dbReference type="NCBIfam" id="TIGR00912">
    <property type="entry name" value="2A0309"/>
    <property type="match status" value="1"/>
</dbReference>
<evidence type="ECO:0000256" key="1">
    <source>
        <dbReference type="ARBA" id="ARBA00004141"/>
    </source>
</evidence>
<accession>A0A0K9GQA3</accession>
<feature type="transmembrane region" description="Helical" evidence="8">
    <location>
        <begin position="338"/>
        <end position="358"/>
    </location>
</feature>
<feature type="transmembrane region" description="Helical" evidence="8">
    <location>
        <begin position="306"/>
        <end position="326"/>
    </location>
</feature>
<keyword evidence="7 8" id="KW-0472">Membrane</keyword>
<evidence type="ECO:0000313" key="9">
    <source>
        <dbReference type="EMBL" id="KMY48835.1"/>
    </source>
</evidence>
<comment type="caution">
    <text evidence="9">The sequence shown here is derived from an EMBL/GenBank/DDBJ whole genome shotgun (WGS) entry which is preliminary data.</text>
</comment>
<dbReference type="STRING" id="1679170.AC625_04330"/>
<dbReference type="PANTHER" id="PTHR34975:SF2">
    <property type="entry name" value="SPORE GERMINATION PROTEIN A2"/>
    <property type="match status" value="1"/>
</dbReference>
<feature type="transmembrane region" description="Helical" evidence="8">
    <location>
        <begin position="36"/>
        <end position="57"/>
    </location>
</feature>
<proteinExistence type="inferred from homology"/>
<comment type="similarity">
    <text evidence="2">Belongs to the amino acid-polyamine-organocation (APC) superfamily. Spore germination protein (SGP) (TC 2.A.3.9) family.</text>
</comment>
<keyword evidence="5 8" id="KW-0812">Transmembrane</keyword>
<feature type="transmembrane region" description="Helical" evidence="8">
    <location>
        <begin position="115"/>
        <end position="131"/>
    </location>
</feature>
<dbReference type="AlphaFoldDB" id="A0A0K9GQA3"/>
<evidence type="ECO:0000256" key="2">
    <source>
        <dbReference type="ARBA" id="ARBA00007998"/>
    </source>
</evidence>
<feature type="transmembrane region" description="Helical" evidence="8">
    <location>
        <begin position="219"/>
        <end position="241"/>
    </location>
</feature>
<feature type="transmembrane region" description="Helical" evidence="8">
    <location>
        <begin position="78"/>
        <end position="95"/>
    </location>
</feature>
<feature type="transmembrane region" description="Helical" evidence="8">
    <location>
        <begin position="12"/>
        <end position="30"/>
    </location>
</feature>
<keyword evidence="6 8" id="KW-1133">Transmembrane helix</keyword>
<keyword evidence="4" id="KW-0309">Germination</keyword>
<dbReference type="OrthoDB" id="1891864at2"/>
<protein>
    <submittedName>
        <fullName evidence="9">Spore gernimation protein KB</fullName>
    </submittedName>
</protein>
<evidence type="ECO:0000313" key="10">
    <source>
        <dbReference type="Proteomes" id="UP000037146"/>
    </source>
</evidence>
<evidence type="ECO:0000256" key="5">
    <source>
        <dbReference type="ARBA" id="ARBA00022692"/>
    </source>
</evidence>
<dbReference type="PATRIC" id="fig|1679170.3.peg.928"/>
<dbReference type="Pfam" id="PF03845">
    <property type="entry name" value="Spore_permease"/>
    <property type="match status" value="1"/>
</dbReference>
<dbReference type="GO" id="GO:0016020">
    <property type="term" value="C:membrane"/>
    <property type="evidence" value="ECO:0007669"/>
    <property type="project" value="UniProtKB-SubCell"/>
</dbReference>
<gene>
    <name evidence="9" type="ORF">AC625_04330</name>
</gene>
<dbReference type="GO" id="GO:0009847">
    <property type="term" value="P:spore germination"/>
    <property type="evidence" value="ECO:0007669"/>
    <property type="project" value="InterPro"/>
</dbReference>
<evidence type="ECO:0000256" key="3">
    <source>
        <dbReference type="ARBA" id="ARBA00022448"/>
    </source>
</evidence>
<evidence type="ECO:0000256" key="6">
    <source>
        <dbReference type="ARBA" id="ARBA00022989"/>
    </source>
</evidence>
<feature type="transmembrane region" description="Helical" evidence="8">
    <location>
        <begin position="143"/>
        <end position="165"/>
    </location>
</feature>
<keyword evidence="3" id="KW-0813">Transport</keyword>
<evidence type="ECO:0000256" key="7">
    <source>
        <dbReference type="ARBA" id="ARBA00023136"/>
    </source>
</evidence>
<evidence type="ECO:0000256" key="4">
    <source>
        <dbReference type="ARBA" id="ARBA00022544"/>
    </source>
</evidence>
<dbReference type="RefSeq" id="WP_049680163.1">
    <property type="nucleotide sequence ID" value="NZ_LFZW01000001.1"/>
</dbReference>
<dbReference type="EMBL" id="LFZW01000001">
    <property type="protein sequence ID" value="KMY48835.1"/>
    <property type="molecule type" value="Genomic_DNA"/>
</dbReference>
<feature type="transmembrane region" description="Helical" evidence="8">
    <location>
        <begin position="185"/>
        <end position="207"/>
    </location>
</feature>
<keyword evidence="10" id="KW-1185">Reference proteome</keyword>
<organism evidence="9 10">
    <name type="scientific">Peribacillus loiseleuriae</name>
    <dbReference type="NCBI Taxonomy" id="1679170"/>
    <lineage>
        <taxon>Bacteria</taxon>
        <taxon>Bacillati</taxon>
        <taxon>Bacillota</taxon>
        <taxon>Bacilli</taxon>
        <taxon>Bacillales</taxon>
        <taxon>Bacillaceae</taxon>
        <taxon>Peribacillus</taxon>
    </lineage>
</organism>
<feature type="transmembrane region" description="Helical" evidence="8">
    <location>
        <begin position="269"/>
        <end position="294"/>
    </location>
</feature>
<evidence type="ECO:0000256" key="8">
    <source>
        <dbReference type="SAM" id="Phobius"/>
    </source>
</evidence>
<dbReference type="PANTHER" id="PTHR34975">
    <property type="entry name" value="SPORE GERMINATION PROTEIN A2"/>
    <property type="match status" value="1"/>
</dbReference>
<dbReference type="Proteomes" id="UP000037146">
    <property type="component" value="Unassembled WGS sequence"/>
</dbReference>
<comment type="subcellular location">
    <subcellularLocation>
        <location evidence="1">Membrane</location>
        <topology evidence="1">Multi-pass membrane protein</topology>
    </subcellularLocation>
</comment>
<reference evidence="10" key="1">
    <citation type="submission" date="2015-07" db="EMBL/GenBank/DDBJ databases">
        <title>Genome sequencing project for genomic taxonomy and phylogenomics of Bacillus-like bacteria.</title>
        <authorList>
            <person name="Liu B."/>
            <person name="Wang J."/>
            <person name="Zhu Y."/>
            <person name="Liu G."/>
            <person name="Chen Q."/>
            <person name="Chen Z."/>
            <person name="Lan J."/>
            <person name="Che J."/>
            <person name="Ge C."/>
            <person name="Shi H."/>
            <person name="Pan Z."/>
            <person name="Liu X."/>
        </authorList>
    </citation>
    <scope>NUCLEOTIDE SEQUENCE [LARGE SCALE GENOMIC DNA]</scope>
    <source>
        <strain evidence="10">FJAT-27997</strain>
    </source>
</reference>
<sequence>MEKAKISAYQLFVLIVLFELGSALLIPIALEAKQDAWLAILLGMAGSFFLFLVYYRLFHYYPDILPTEYMQKIVGKSFGKFLAFLYILYFMYLAARVLRDFGEMLITFAYPRTPLFIVNALFLLVIIYSTRKGIEVVARTGELIFVLIFFLGISGNILIFISGIIDFKNLLPVLEEGIMPVLKTTFTQTLYIPFGEAIVFAMILPYLNQSKKAKFAGLFALGLSGLILAFIMVINISVLGVNLTSRSQFPLLSTIQTIQIDGFLERLDAYFMITLIFGGFFKISLYFYGAVTGIANLFNFKAPSRLVYPIGIVILLLSITIASNYAEHISEGTKFIQLPIQLPFQVIIPVLLLIIAFFKHRKKRGK</sequence>
<dbReference type="InterPro" id="IPR004761">
    <property type="entry name" value="Spore_GerAB"/>
</dbReference>